<keyword evidence="1" id="KW-1133">Transmembrane helix</keyword>
<evidence type="ECO:0008006" key="4">
    <source>
        <dbReference type="Google" id="ProtNLM"/>
    </source>
</evidence>
<keyword evidence="1" id="KW-0812">Transmembrane</keyword>
<accession>A0ABV2M578</accession>
<reference evidence="2 3" key="1">
    <citation type="submission" date="2024-06" db="EMBL/GenBank/DDBJ databases">
        <title>Genomic Encyclopedia of Type Strains, Phase IV (KMG-IV): sequencing the most valuable type-strain genomes for metagenomic binning, comparative biology and taxonomic classification.</title>
        <authorList>
            <person name="Goeker M."/>
        </authorList>
    </citation>
    <scope>NUCLEOTIDE SEQUENCE [LARGE SCALE GENOMIC DNA]</scope>
    <source>
        <strain evidence="2 3">DSM 29492</strain>
    </source>
</reference>
<protein>
    <recommendedName>
        <fullName evidence="4">LPXTG cell wall anchor domain-containing protein</fullName>
    </recommendedName>
</protein>
<dbReference type="EMBL" id="JBEPMJ010000024">
    <property type="protein sequence ID" value="MET3751628.1"/>
    <property type="molecule type" value="Genomic_DNA"/>
</dbReference>
<name>A0ABV2M578_9FIRM</name>
<organism evidence="2 3">
    <name type="scientific">Blautia caecimuris</name>
    <dbReference type="NCBI Taxonomy" id="1796615"/>
    <lineage>
        <taxon>Bacteria</taxon>
        <taxon>Bacillati</taxon>
        <taxon>Bacillota</taxon>
        <taxon>Clostridia</taxon>
        <taxon>Lachnospirales</taxon>
        <taxon>Lachnospiraceae</taxon>
        <taxon>Blautia</taxon>
    </lineage>
</organism>
<gene>
    <name evidence="2" type="ORF">ABID24_002887</name>
</gene>
<sequence length="39" mass="4362">MRKKEKGGLSRMRGKTIIAIVLVAFIGGAAAWLHLRRKK</sequence>
<feature type="transmembrane region" description="Helical" evidence="1">
    <location>
        <begin position="16"/>
        <end position="35"/>
    </location>
</feature>
<proteinExistence type="predicted"/>
<evidence type="ECO:0000313" key="2">
    <source>
        <dbReference type="EMBL" id="MET3751628.1"/>
    </source>
</evidence>
<keyword evidence="3" id="KW-1185">Reference proteome</keyword>
<evidence type="ECO:0000313" key="3">
    <source>
        <dbReference type="Proteomes" id="UP001549106"/>
    </source>
</evidence>
<comment type="caution">
    <text evidence="2">The sequence shown here is derived from an EMBL/GenBank/DDBJ whole genome shotgun (WGS) entry which is preliminary data.</text>
</comment>
<keyword evidence="1" id="KW-0472">Membrane</keyword>
<dbReference type="Proteomes" id="UP001549106">
    <property type="component" value="Unassembled WGS sequence"/>
</dbReference>
<evidence type="ECO:0000256" key="1">
    <source>
        <dbReference type="SAM" id="Phobius"/>
    </source>
</evidence>